<dbReference type="EMBL" id="JAWXYG010000019">
    <property type="protein sequence ID" value="KAK4252840.1"/>
    <property type="molecule type" value="Genomic_DNA"/>
</dbReference>
<dbReference type="InterPro" id="IPR036691">
    <property type="entry name" value="Endo/exonu/phosph_ase_sf"/>
</dbReference>
<dbReference type="GO" id="GO:0003824">
    <property type="term" value="F:catalytic activity"/>
    <property type="evidence" value="ECO:0007669"/>
    <property type="project" value="InterPro"/>
</dbReference>
<dbReference type="Gene3D" id="3.60.10.10">
    <property type="entry name" value="Endonuclease/exonuclease/phosphatase"/>
    <property type="match status" value="1"/>
</dbReference>
<organism evidence="2 3">
    <name type="scientific">Acacia crassicarpa</name>
    <name type="common">northern wattle</name>
    <dbReference type="NCBI Taxonomy" id="499986"/>
    <lineage>
        <taxon>Eukaryota</taxon>
        <taxon>Viridiplantae</taxon>
        <taxon>Streptophyta</taxon>
        <taxon>Embryophyta</taxon>
        <taxon>Tracheophyta</taxon>
        <taxon>Spermatophyta</taxon>
        <taxon>Magnoliopsida</taxon>
        <taxon>eudicotyledons</taxon>
        <taxon>Gunneridae</taxon>
        <taxon>Pentapetalae</taxon>
        <taxon>rosids</taxon>
        <taxon>fabids</taxon>
        <taxon>Fabales</taxon>
        <taxon>Fabaceae</taxon>
        <taxon>Caesalpinioideae</taxon>
        <taxon>mimosoid clade</taxon>
        <taxon>Acacieae</taxon>
        <taxon>Acacia</taxon>
    </lineage>
</organism>
<comment type="caution">
    <text evidence="2">The sequence shown here is derived from an EMBL/GenBank/DDBJ whole genome shotgun (WGS) entry which is preliminary data.</text>
</comment>
<accession>A0AAE1IMX5</accession>
<dbReference type="AlphaFoldDB" id="A0AAE1IMX5"/>
<evidence type="ECO:0000313" key="3">
    <source>
        <dbReference type="Proteomes" id="UP001293593"/>
    </source>
</evidence>
<evidence type="ECO:0000313" key="2">
    <source>
        <dbReference type="EMBL" id="KAK4252840.1"/>
    </source>
</evidence>
<dbReference type="PANTHER" id="PTHR33710">
    <property type="entry name" value="BNAC02G09200D PROTEIN"/>
    <property type="match status" value="1"/>
</dbReference>
<protein>
    <recommendedName>
        <fullName evidence="1">Endonuclease/exonuclease/phosphatase domain-containing protein</fullName>
    </recommendedName>
</protein>
<dbReference type="Proteomes" id="UP001293593">
    <property type="component" value="Unassembled WGS sequence"/>
</dbReference>
<proteinExistence type="predicted"/>
<name>A0AAE1IMX5_9FABA</name>
<dbReference type="Pfam" id="PF03372">
    <property type="entry name" value="Exo_endo_phos"/>
    <property type="match status" value="1"/>
</dbReference>
<evidence type="ECO:0000259" key="1">
    <source>
        <dbReference type="Pfam" id="PF03372"/>
    </source>
</evidence>
<feature type="domain" description="Endonuclease/exonuclease/phosphatase" evidence="1">
    <location>
        <begin position="6"/>
        <end position="201"/>
    </location>
</feature>
<keyword evidence="3" id="KW-1185">Reference proteome</keyword>
<dbReference type="PANTHER" id="PTHR33710:SF77">
    <property type="entry name" value="DNASE I-LIKE SUPERFAMILY PROTEIN"/>
    <property type="match status" value="1"/>
</dbReference>
<sequence>MNYMIWNSRGTRAQSFLALVRDLKSQYHLDFIAVLEIRCAKTASTGRASQLGFSNMEIIDCEGYSGGIYCLWEPSISHVTILEQHHQYMHILITGATGHTWTLTMVYGAPSCAGRRSLWENLSRLVETVQGAWMVGGDLNDTMLHCERRSSARSHTSYDRDLIRWVDSHDMRDVRFIGPEFTWKRGTSEARLDRMLANEYWFNLFPNASVAHLPFFKFDHRPLLLRLDTKVDTSKPNRPFRFIAVWILHDKFDEFVKKSWAQEVT</sequence>
<dbReference type="InterPro" id="IPR005135">
    <property type="entry name" value="Endo/exonuclease/phosphatase"/>
</dbReference>
<gene>
    <name evidence="2" type="ORF">QN277_010985</name>
</gene>
<reference evidence="2" key="1">
    <citation type="submission" date="2023-10" db="EMBL/GenBank/DDBJ databases">
        <title>Chromosome-level genome of the transformable northern wattle, Acacia crassicarpa.</title>
        <authorList>
            <person name="Massaro I."/>
            <person name="Sinha N.R."/>
            <person name="Poethig S."/>
            <person name="Leichty A.R."/>
        </authorList>
    </citation>
    <scope>NUCLEOTIDE SEQUENCE</scope>
    <source>
        <strain evidence="2">Acra3RX</strain>
        <tissue evidence="2">Leaf</tissue>
    </source>
</reference>
<dbReference type="SUPFAM" id="SSF56219">
    <property type="entry name" value="DNase I-like"/>
    <property type="match status" value="1"/>
</dbReference>